<dbReference type="AlphaFoldDB" id="R4U112"/>
<protein>
    <recommendedName>
        <fullName evidence="3">Lipoprotein</fullName>
    </recommendedName>
</protein>
<proteinExistence type="predicted"/>
<dbReference type="EMBL" id="CP005077">
    <property type="protein sequence ID" value="AGM25002.1"/>
    <property type="molecule type" value="Genomic_DNA"/>
</dbReference>
<dbReference type="KEGG" id="scr:SCHRY_v1c04200"/>
<evidence type="ECO:0000313" key="1">
    <source>
        <dbReference type="EMBL" id="AGM25002.1"/>
    </source>
</evidence>
<organism evidence="1 2">
    <name type="scientific">Spiroplasma chrysopicola DF-1</name>
    <dbReference type="NCBI Taxonomy" id="1276227"/>
    <lineage>
        <taxon>Bacteria</taxon>
        <taxon>Bacillati</taxon>
        <taxon>Mycoplasmatota</taxon>
        <taxon>Mollicutes</taxon>
        <taxon>Entomoplasmatales</taxon>
        <taxon>Spiroplasmataceae</taxon>
        <taxon>Spiroplasma</taxon>
    </lineage>
</organism>
<dbReference type="PATRIC" id="fig|1276227.3.peg.419"/>
<dbReference type="PROSITE" id="PS51257">
    <property type="entry name" value="PROKAR_LIPOPROTEIN"/>
    <property type="match status" value="1"/>
</dbReference>
<evidence type="ECO:0000313" key="2">
    <source>
        <dbReference type="Proteomes" id="UP000013964"/>
    </source>
</evidence>
<keyword evidence="2" id="KW-1185">Reference proteome</keyword>
<evidence type="ECO:0008006" key="3">
    <source>
        <dbReference type="Google" id="ProtNLM"/>
    </source>
</evidence>
<sequence>MVKLSITEMKTLKAGMLSGAVLAGIAAIITACTSSLTNLVSSGVSAYVGIKQMNSIEGSYKTPNGANLTWSDKNNHLNDSHLNILFV</sequence>
<dbReference type="OrthoDB" id="389615at2"/>
<dbReference type="RefSeq" id="WP_016338827.1">
    <property type="nucleotide sequence ID" value="NC_021280.1"/>
</dbReference>
<dbReference type="HOGENOM" id="CLU_2481725_0_0_14"/>
<name>R4U112_9MOLU</name>
<dbReference type="Proteomes" id="UP000013964">
    <property type="component" value="Chromosome"/>
</dbReference>
<gene>
    <name evidence="1" type="ORF">SCHRY_v1c04200</name>
</gene>
<accession>R4U112</accession>
<reference evidence="1 2" key="1">
    <citation type="journal article" date="2013" name="Genome Biol. Evol.">
        <title>Complete genomes of two dipteran-associated spiroplasmas provided insights into the origin, dynamics, and impacts of viral invasion in spiroplasma.</title>
        <authorList>
            <person name="Ku C."/>
            <person name="Lo W.S."/>
            <person name="Chen L.L."/>
            <person name="Kuo C.H."/>
        </authorList>
    </citation>
    <scope>NUCLEOTIDE SEQUENCE [LARGE SCALE GENOMIC DNA]</scope>
    <source>
        <strain evidence="1 2">DF-1</strain>
    </source>
</reference>